<dbReference type="AlphaFoldDB" id="A0A8R2H7D1"/>
<protein>
    <submittedName>
        <fullName evidence="2">Uncharacterized protein</fullName>
    </submittedName>
</protein>
<name>A0A8R2H7D1_ACYPI</name>
<dbReference type="GeneID" id="100570902"/>
<dbReference type="EnsemblMetazoa" id="XM_016808530.2">
    <property type="protein sequence ID" value="XP_016664019.1"/>
    <property type="gene ID" value="LOC100570902"/>
</dbReference>
<feature type="compositionally biased region" description="Basic and acidic residues" evidence="1">
    <location>
        <begin position="21"/>
        <end position="30"/>
    </location>
</feature>
<dbReference type="RefSeq" id="XP_016664019.1">
    <property type="nucleotide sequence ID" value="XM_016808530.1"/>
</dbReference>
<evidence type="ECO:0000256" key="1">
    <source>
        <dbReference type="SAM" id="MobiDB-lite"/>
    </source>
</evidence>
<dbReference type="RefSeq" id="XP_003247980.1">
    <property type="nucleotide sequence ID" value="XM_003247932.3"/>
</dbReference>
<feature type="region of interest" description="Disordered" evidence="1">
    <location>
        <begin position="1"/>
        <end position="34"/>
    </location>
</feature>
<keyword evidence="3" id="KW-1185">Reference proteome</keyword>
<sequence length="500" mass="56464">METVHEAASKRPLDEDDNDGDDKKKQKTGPDLHQFLPTVENVKTEKDEKKWNLLPSIVFELLALFKNSEKVHSDEDKQDKIDNGIKEDFQVLSNQNCQEKIVDNAFKHENMKEVDRFDKIIIENSNLQVFSTINDSIQDLNKLDFSEKYTTENVPKKVPLFTKASPVKLFAENADVDKTKHTEDESNEKTSVVKKQLTSIHNVCNLSVSMKNVHCTVSSTNYTSKVVVSTENVSNAATSVVCNSIYNTPMLTSHIGIPNTAMLSSTNSISNTAMLSSTNSISNTAMISSTNNNTLIVSDNSTHKDVISKTENIFRAQMLEFLNKNCLNDISGVPLTKPYPCICNCCTVVNRIPIKQSAVYNLFFASNDNLNHPNLHCDMNSSNMQVTDCSISATNYRNVNKSNTLINTESPKNIWINELTSLIIKNENTYKRNTVTDANASKKLNPMQNVLNKVHKATKHIKSHFSLCYKCKKSKYSQSHGCKCYSKTYKHKHDKYYLLR</sequence>
<organism evidence="2 3">
    <name type="scientific">Acyrthosiphon pisum</name>
    <name type="common">Pea aphid</name>
    <dbReference type="NCBI Taxonomy" id="7029"/>
    <lineage>
        <taxon>Eukaryota</taxon>
        <taxon>Metazoa</taxon>
        <taxon>Ecdysozoa</taxon>
        <taxon>Arthropoda</taxon>
        <taxon>Hexapoda</taxon>
        <taxon>Insecta</taxon>
        <taxon>Pterygota</taxon>
        <taxon>Neoptera</taxon>
        <taxon>Paraneoptera</taxon>
        <taxon>Hemiptera</taxon>
        <taxon>Sternorrhyncha</taxon>
        <taxon>Aphidomorpha</taxon>
        <taxon>Aphidoidea</taxon>
        <taxon>Aphididae</taxon>
        <taxon>Macrosiphini</taxon>
        <taxon>Acyrthosiphon</taxon>
    </lineage>
</organism>
<evidence type="ECO:0000313" key="3">
    <source>
        <dbReference type="Proteomes" id="UP000007819"/>
    </source>
</evidence>
<proteinExistence type="predicted"/>
<feature type="compositionally biased region" description="Basic and acidic residues" evidence="1">
    <location>
        <begin position="1"/>
        <end position="13"/>
    </location>
</feature>
<dbReference type="EnsemblMetazoa" id="XM_003247932.4">
    <property type="protein sequence ID" value="XP_003247980.1"/>
    <property type="gene ID" value="LOC100570902"/>
</dbReference>
<evidence type="ECO:0000313" key="2">
    <source>
        <dbReference type="EnsemblMetazoa" id="XP_016664019.1"/>
    </source>
</evidence>
<dbReference type="KEGG" id="api:100570902"/>
<reference evidence="2" key="2">
    <citation type="submission" date="2022-06" db="UniProtKB">
        <authorList>
            <consortium name="EnsemblMetazoa"/>
        </authorList>
    </citation>
    <scope>IDENTIFICATION</scope>
</reference>
<reference evidence="3" key="1">
    <citation type="submission" date="2010-06" db="EMBL/GenBank/DDBJ databases">
        <authorList>
            <person name="Jiang H."/>
            <person name="Abraham K."/>
            <person name="Ali S."/>
            <person name="Alsbrooks S.L."/>
            <person name="Anim B.N."/>
            <person name="Anosike U.S."/>
            <person name="Attaway T."/>
            <person name="Bandaranaike D.P."/>
            <person name="Battles P.K."/>
            <person name="Bell S.N."/>
            <person name="Bell A.V."/>
            <person name="Beltran B."/>
            <person name="Bickham C."/>
            <person name="Bustamante Y."/>
            <person name="Caleb T."/>
            <person name="Canada A."/>
            <person name="Cardenas V."/>
            <person name="Carter K."/>
            <person name="Chacko J."/>
            <person name="Chandrabose M.N."/>
            <person name="Chavez D."/>
            <person name="Chavez A."/>
            <person name="Chen L."/>
            <person name="Chu H.-S."/>
            <person name="Claassen K.J."/>
            <person name="Cockrell R."/>
            <person name="Collins M."/>
            <person name="Cooper J.A."/>
            <person name="Cree A."/>
            <person name="Curry S.M."/>
            <person name="Da Y."/>
            <person name="Dao M.D."/>
            <person name="Das B."/>
            <person name="Davila M.-L."/>
            <person name="Davy-Carroll L."/>
            <person name="Denson S."/>
            <person name="Dinh H."/>
            <person name="Ebong V.E."/>
            <person name="Edwards J.R."/>
            <person name="Egan A."/>
            <person name="El-Daye J."/>
            <person name="Escobedo L."/>
            <person name="Fernandez S."/>
            <person name="Fernando P.R."/>
            <person name="Flagg N."/>
            <person name="Forbes L.D."/>
            <person name="Fowler R.G."/>
            <person name="Fu Q."/>
            <person name="Gabisi R.A."/>
            <person name="Ganer J."/>
            <person name="Garbino Pronczuk A."/>
            <person name="Garcia R.M."/>
            <person name="Garner T."/>
            <person name="Garrett T.E."/>
            <person name="Gonzalez D.A."/>
            <person name="Hamid H."/>
            <person name="Hawkins E.S."/>
            <person name="Hirani K."/>
            <person name="Hogues M.E."/>
            <person name="Hollins B."/>
            <person name="Hsiao C.-H."/>
            <person name="Jabil R."/>
            <person name="James M.L."/>
            <person name="Jhangiani S.N."/>
            <person name="Johnson B."/>
            <person name="Johnson Q."/>
            <person name="Joshi V."/>
            <person name="Kalu J.B."/>
            <person name="Kam C."/>
            <person name="Kashfia A."/>
            <person name="Keebler J."/>
            <person name="Kisamo H."/>
            <person name="Kovar C.L."/>
            <person name="Lago L.A."/>
            <person name="Lai C.-Y."/>
            <person name="Laidlaw J."/>
            <person name="Lara F."/>
            <person name="Le T.-K."/>
            <person name="Lee S.L."/>
            <person name="Legall F.H."/>
            <person name="Lemon S.J."/>
            <person name="Lewis L.R."/>
            <person name="Li B."/>
            <person name="Liu Y."/>
            <person name="Liu Y.-S."/>
            <person name="Lopez J."/>
            <person name="Lozado R.J."/>
            <person name="Lu J."/>
            <person name="Madu R.C."/>
            <person name="Maheshwari M."/>
            <person name="Maheshwari R."/>
            <person name="Malloy K."/>
            <person name="Martinez E."/>
            <person name="Mathew T."/>
            <person name="Mercado I.C."/>
            <person name="Mercado C."/>
            <person name="Meyer B."/>
            <person name="Montgomery K."/>
            <person name="Morgan M.B."/>
            <person name="Munidasa M."/>
            <person name="Nazareth L.V."/>
            <person name="Nelson J."/>
            <person name="Ng B.M."/>
            <person name="Nguyen N.B."/>
            <person name="Nguyen P.Q."/>
            <person name="Nguyen T."/>
            <person name="Obregon M."/>
            <person name="Okwuonu G.O."/>
            <person name="Onwere C.G."/>
            <person name="Orozco G."/>
            <person name="Parra A."/>
            <person name="Patel S."/>
            <person name="Patil S."/>
            <person name="Perez A."/>
            <person name="Perez Y."/>
            <person name="Pham C."/>
            <person name="Primus E.L."/>
            <person name="Pu L.-L."/>
            <person name="Puazo M."/>
            <person name="Qin X."/>
            <person name="Quiroz J.B."/>
            <person name="Reese J."/>
            <person name="Richards S."/>
            <person name="Rives C.M."/>
            <person name="Robberts R."/>
            <person name="Ruiz S.J."/>
            <person name="Ruiz M.J."/>
            <person name="Santibanez J."/>
            <person name="Schneider B.W."/>
            <person name="Sisson I."/>
            <person name="Smith M."/>
            <person name="Sodergren E."/>
            <person name="Song X.-Z."/>
            <person name="Song B.B."/>
            <person name="Summersgill H."/>
            <person name="Thelus R."/>
            <person name="Thornton R.D."/>
            <person name="Trejos Z.Y."/>
            <person name="Usmani K."/>
            <person name="Vattathil S."/>
            <person name="Villasana D."/>
            <person name="Walker D.L."/>
            <person name="Wang S."/>
            <person name="Wang K."/>
            <person name="White C.S."/>
            <person name="Williams A.C."/>
            <person name="Williamson J."/>
            <person name="Wilson K."/>
            <person name="Woghiren I.O."/>
            <person name="Woodworth J.R."/>
            <person name="Worley K.C."/>
            <person name="Wright R.A."/>
            <person name="Wu W."/>
            <person name="Young L."/>
            <person name="Zhang L."/>
            <person name="Zhang J."/>
            <person name="Zhu Y."/>
            <person name="Muzny D.M."/>
            <person name="Weinstock G."/>
            <person name="Gibbs R.A."/>
        </authorList>
    </citation>
    <scope>NUCLEOTIDE SEQUENCE [LARGE SCALE GENOMIC DNA]</scope>
    <source>
        <strain evidence="3">LSR1</strain>
    </source>
</reference>
<dbReference type="OrthoDB" id="6629217at2759"/>
<accession>A0A8R2H7D1</accession>
<dbReference type="Proteomes" id="UP000007819">
    <property type="component" value="Chromosome A1"/>
</dbReference>